<dbReference type="AlphaFoldDB" id="A0A9Q1EBA3"/>
<name>A0A9Q1EBA3_SYNKA</name>
<organism evidence="2 3">
    <name type="scientific">Synaphobranchus kaupii</name>
    <name type="common">Kaup's arrowtooth eel</name>
    <dbReference type="NCBI Taxonomy" id="118154"/>
    <lineage>
        <taxon>Eukaryota</taxon>
        <taxon>Metazoa</taxon>
        <taxon>Chordata</taxon>
        <taxon>Craniata</taxon>
        <taxon>Vertebrata</taxon>
        <taxon>Euteleostomi</taxon>
        <taxon>Actinopterygii</taxon>
        <taxon>Neopterygii</taxon>
        <taxon>Teleostei</taxon>
        <taxon>Anguilliformes</taxon>
        <taxon>Synaphobranchidae</taxon>
        <taxon>Synaphobranchus</taxon>
    </lineage>
</organism>
<gene>
    <name evidence="2" type="ORF">SKAU_G00390010</name>
</gene>
<dbReference type="Proteomes" id="UP001152622">
    <property type="component" value="Chromosome 20"/>
</dbReference>
<evidence type="ECO:0000313" key="2">
    <source>
        <dbReference type="EMBL" id="KAJ8335659.1"/>
    </source>
</evidence>
<keyword evidence="3" id="KW-1185">Reference proteome</keyword>
<protein>
    <submittedName>
        <fullName evidence="2">Uncharacterized protein</fullName>
    </submittedName>
</protein>
<evidence type="ECO:0000313" key="3">
    <source>
        <dbReference type="Proteomes" id="UP001152622"/>
    </source>
</evidence>
<sequence length="128" mass="13966">MNKPELNAHVRVPEMLCPASRSKRLGGGGTFWATRLARQNTPRDKPRFALEHLEHTEPPLPSADSPDTQTRGSLDNGGLLSDTAAALPLRASRGRDSLCHRLILVLGPEACLNPCLRCASSPRFRVYG</sequence>
<comment type="caution">
    <text evidence="2">The sequence shown here is derived from an EMBL/GenBank/DDBJ whole genome shotgun (WGS) entry which is preliminary data.</text>
</comment>
<feature type="region of interest" description="Disordered" evidence="1">
    <location>
        <begin position="37"/>
        <end position="80"/>
    </location>
</feature>
<dbReference type="EMBL" id="JAINUF010000020">
    <property type="protein sequence ID" value="KAJ8335659.1"/>
    <property type="molecule type" value="Genomic_DNA"/>
</dbReference>
<evidence type="ECO:0000256" key="1">
    <source>
        <dbReference type="SAM" id="MobiDB-lite"/>
    </source>
</evidence>
<accession>A0A9Q1EBA3</accession>
<reference evidence="2" key="1">
    <citation type="journal article" date="2023" name="Science">
        <title>Genome structures resolve the early diversification of teleost fishes.</title>
        <authorList>
            <person name="Parey E."/>
            <person name="Louis A."/>
            <person name="Montfort J."/>
            <person name="Bouchez O."/>
            <person name="Roques C."/>
            <person name="Iampietro C."/>
            <person name="Lluch J."/>
            <person name="Castinel A."/>
            <person name="Donnadieu C."/>
            <person name="Desvignes T."/>
            <person name="Floi Bucao C."/>
            <person name="Jouanno E."/>
            <person name="Wen M."/>
            <person name="Mejri S."/>
            <person name="Dirks R."/>
            <person name="Jansen H."/>
            <person name="Henkel C."/>
            <person name="Chen W.J."/>
            <person name="Zahm M."/>
            <person name="Cabau C."/>
            <person name="Klopp C."/>
            <person name="Thompson A.W."/>
            <person name="Robinson-Rechavi M."/>
            <person name="Braasch I."/>
            <person name="Lecointre G."/>
            <person name="Bobe J."/>
            <person name="Postlethwait J.H."/>
            <person name="Berthelot C."/>
            <person name="Roest Crollius H."/>
            <person name="Guiguen Y."/>
        </authorList>
    </citation>
    <scope>NUCLEOTIDE SEQUENCE</scope>
    <source>
        <strain evidence="2">WJC10195</strain>
    </source>
</reference>
<feature type="compositionally biased region" description="Basic and acidic residues" evidence="1">
    <location>
        <begin position="41"/>
        <end position="57"/>
    </location>
</feature>
<proteinExistence type="predicted"/>